<dbReference type="GO" id="GO:0016787">
    <property type="term" value="F:hydrolase activity"/>
    <property type="evidence" value="ECO:0007669"/>
    <property type="project" value="UniProtKB-KW"/>
</dbReference>
<reference evidence="3 4" key="1">
    <citation type="submission" date="2019-12" db="EMBL/GenBank/DDBJ databases">
        <title>Rhizobium genotypes associated with high levels of biological nitrogen fixation by grain legumes in a temperate-maritime cropping system.</title>
        <authorList>
            <person name="Maluk M."/>
            <person name="Francesc Ferrando Molina F."/>
            <person name="Lopez Del Egido L."/>
            <person name="Lafos M."/>
            <person name="Langarica-Fuentes A."/>
            <person name="Gebre Yohannes G."/>
            <person name="Young M.W."/>
            <person name="Martin P."/>
            <person name="Gantlett R."/>
            <person name="Kenicer G."/>
            <person name="Hawes C."/>
            <person name="Begg G.S."/>
            <person name="Quilliam R.S."/>
            <person name="Squire G.R."/>
            <person name="Poole P.S."/>
            <person name="Young P.W."/>
            <person name="Iannetta P.M."/>
            <person name="James E.K."/>
        </authorList>
    </citation>
    <scope>NUCLEOTIDE SEQUENCE [LARGE SCALE GENOMIC DNA]</scope>
    <source>
        <strain evidence="3 4">JHI1118</strain>
    </source>
</reference>
<keyword evidence="1 3" id="KW-0378">Hydrolase</keyword>
<evidence type="ECO:0000313" key="3">
    <source>
        <dbReference type="EMBL" id="NEI73950.1"/>
    </source>
</evidence>
<comment type="caution">
    <text evidence="3">The sequence shown here is derived from an EMBL/GenBank/DDBJ whole genome shotgun (WGS) entry which is preliminary data.</text>
</comment>
<dbReference type="AlphaFoldDB" id="A0A6L9UJ86"/>
<dbReference type="PANTHER" id="PTHR48081:SF33">
    <property type="entry name" value="KYNURENINE FORMAMIDASE"/>
    <property type="match status" value="1"/>
</dbReference>
<evidence type="ECO:0000256" key="1">
    <source>
        <dbReference type="ARBA" id="ARBA00022801"/>
    </source>
</evidence>
<dbReference type="InterPro" id="IPR029058">
    <property type="entry name" value="AB_hydrolase_fold"/>
</dbReference>
<dbReference type="SUPFAM" id="SSF53474">
    <property type="entry name" value="alpha/beta-Hydrolases"/>
    <property type="match status" value="1"/>
</dbReference>
<dbReference type="Gene3D" id="3.40.50.1820">
    <property type="entry name" value="alpha/beta hydrolase"/>
    <property type="match status" value="1"/>
</dbReference>
<dbReference type="Proteomes" id="UP000483035">
    <property type="component" value="Unassembled WGS sequence"/>
</dbReference>
<dbReference type="PANTHER" id="PTHR48081">
    <property type="entry name" value="AB HYDROLASE SUPERFAMILY PROTEIN C4A8.06C"/>
    <property type="match status" value="1"/>
</dbReference>
<dbReference type="EMBL" id="WUEY01000023">
    <property type="protein sequence ID" value="NEI73950.1"/>
    <property type="molecule type" value="Genomic_DNA"/>
</dbReference>
<feature type="domain" description="BD-FAE-like" evidence="2">
    <location>
        <begin position="67"/>
        <end position="168"/>
    </location>
</feature>
<name>A0A6L9UJ86_9HYPH</name>
<dbReference type="Pfam" id="PF20434">
    <property type="entry name" value="BD-FAE"/>
    <property type="match status" value="1"/>
</dbReference>
<protein>
    <submittedName>
        <fullName evidence="3">Alpha/beta hydrolase fold domain-containing protein</fullName>
    </submittedName>
</protein>
<evidence type="ECO:0000259" key="2">
    <source>
        <dbReference type="Pfam" id="PF20434"/>
    </source>
</evidence>
<evidence type="ECO:0000313" key="4">
    <source>
        <dbReference type="Proteomes" id="UP000483035"/>
    </source>
</evidence>
<organism evidence="3 4">
    <name type="scientific">Rhizobium lusitanum</name>
    <dbReference type="NCBI Taxonomy" id="293958"/>
    <lineage>
        <taxon>Bacteria</taxon>
        <taxon>Pseudomonadati</taxon>
        <taxon>Pseudomonadota</taxon>
        <taxon>Alphaproteobacteria</taxon>
        <taxon>Hyphomicrobiales</taxon>
        <taxon>Rhizobiaceae</taxon>
        <taxon>Rhizobium/Agrobacterium group</taxon>
        <taxon>Rhizobium</taxon>
    </lineage>
</organism>
<accession>A0A6L9UJ86</accession>
<dbReference type="InterPro" id="IPR049492">
    <property type="entry name" value="BD-FAE-like_dom"/>
</dbReference>
<dbReference type="InterPro" id="IPR050300">
    <property type="entry name" value="GDXG_lipolytic_enzyme"/>
</dbReference>
<sequence length="295" mass="32566">MNRFASPLIAEETWPRERLDVDYNARATIGDRFPDEMQAYRETSDEVRSAWLRFADIVYDGKSGQTLDIFGPETGDGLRPVFLFIHGGYWRALSKQDSAMMAGMLAKAGIMTAVLDYRLAPTVTLSEIVREVRAALAFLWQNAARYGIDRNRIHIGGSSAGGHLAAMLLAGGWHEDFGVPENVVKSALPLSGLFELAPLAASFPQEWLSLDAQDVDALSPIRHLPRLGCPIVVAWAEKEAPGFKRQSTAFAEAWADLGHPVRMLEVPGRNHFDILMELRSEETALSQALLTVMGD</sequence>
<gene>
    <name evidence="3" type="ORF">GR212_30795</name>
</gene>
<proteinExistence type="predicted"/>